<dbReference type="InterPro" id="IPR007848">
    <property type="entry name" value="Small_mtfrase_dom"/>
</dbReference>
<feature type="domain" description="Methyltransferase small" evidence="3">
    <location>
        <begin position="34"/>
        <end position="167"/>
    </location>
</feature>
<dbReference type="InterPro" id="IPR050210">
    <property type="entry name" value="tRNA_Adenine-N(6)_MTase"/>
</dbReference>
<gene>
    <name evidence="4" type="ORF">CCC_03620</name>
</gene>
<dbReference type="AlphaFoldDB" id="A0A0C2UA25"/>
<dbReference type="SUPFAM" id="SSF53335">
    <property type="entry name" value="S-adenosyl-L-methionine-dependent methyltransferases"/>
    <property type="match status" value="1"/>
</dbReference>
<organism evidence="4 5">
    <name type="scientific">Paramagnetospirillum magnetotacticum MS-1</name>
    <dbReference type="NCBI Taxonomy" id="272627"/>
    <lineage>
        <taxon>Bacteria</taxon>
        <taxon>Pseudomonadati</taxon>
        <taxon>Pseudomonadota</taxon>
        <taxon>Alphaproteobacteria</taxon>
        <taxon>Rhodospirillales</taxon>
        <taxon>Magnetospirillaceae</taxon>
        <taxon>Paramagnetospirillum</taxon>
    </lineage>
</organism>
<dbReference type="EMBL" id="JXSL01000028">
    <property type="protein sequence ID" value="KIL98337.1"/>
    <property type="molecule type" value="Genomic_DNA"/>
</dbReference>
<dbReference type="STRING" id="272627.CCC_03620"/>
<evidence type="ECO:0000256" key="2">
    <source>
        <dbReference type="ARBA" id="ARBA00022691"/>
    </source>
</evidence>
<dbReference type="Pfam" id="PF05175">
    <property type="entry name" value="MTS"/>
    <property type="match status" value="1"/>
</dbReference>
<dbReference type="GO" id="GO:0008168">
    <property type="term" value="F:methyltransferase activity"/>
    <property type="evidence" value="ECO:0007669"/>
    <property type="project" value="UniProtKB-KW"/>
</dbReference>
<dbReference type="Proteomes" id="UP000031971">
    <property type="component" value="Unassembled WGS sequence"/>
</dbReference>
<name>A0A0C2UA25_PARME</name>
<dbReference type="GO" id="GO:0032259">
    <property type="term" value="P:methylation"/>
    <property type="evidence" value="ECO:0007669"/>
    <property type="project" value="UniProtKB-KW"/>
</dbReference>
<sequence length="250" mass="26134">METPEPLTEDLLLNGRVRLLQPRYGYRAAIDPVFLAAAVPARPGERILDLGCGVGAAALCLLARCPDVVVEGLEIQGPLAGLARRNAVLNEAERGFAVHAGDAARPPAGLGGFHHVMTNPPFFESGSGTRAADASRAMAHEEGGLDLAGWIKAAVKLLRPKGRLILIHRAERLGDILAGLRGRGVGDVAVLPLWPKNGRGAGRVIVSARKSVRSPLRLLPGLVLHDDAGAFTPEAQAVLRGAAPLVGEEG</sequence>
<accession>A0A0C2UA25</accession>
<evidence type="ECO:0000313" key="5">
    <source>
        <dbReference type="Proteomes" id="UP000031971"/>
    </source>
</evidence>
<keyword evidence="1 4" id="KW-0489">Methyltransferase</keyword>
<dbReference type="CDD" id="cd02440">
    <property type="entry name" value="AdoMet_MTases"/>
    <property type="match status" value="1"/>
</dbReference>
<dbReference type="PANTHER" id="PTHR47739:SF1">
    <property type="entry name" value="TRNA1(VAL) (ADENINE(37)-N6)-METHYLTRANSFERASE"/>
    <property type="match status" value="1"/>
</dbReference>
<dbReference type="InterPro" id="IPR029063">
    <property type="entry name" value="SAM-dependent_MTases_sf"/>
</dbReference>
<evidence type="ECO:0000259" key="3">
    <source>
        <dbReference type="Pfam" id="PF05175"/>
    </source>
</evidence>
<proteinExistence type="predicted"/>
<keyword evidence="2" id="KW-0949">S-adenosyl-L-methionine</keyword>
<dbReference type="OrthoDB" id="5489421at2"/>
<evidence type="ECO:0000256" key="1">
    <source>
        <dbReference type="ARBA" id="ARBA00022603"/>
    </source>
</evidence>
<dbReference type="PANTHER" id="PTHR47739">
    <property type="entry name" value="TRNA1(VAL) (ADENINE(37)-N6)-METHYLTRANSFERASE"/>
    <property type="match status" value="1"/>
</dbReference>
<reference evidence="4 5" key="1">
    <citation type="submission" date="2015-01" db="EMBL/GenBank/DDBJ databases">
        <title>Genome Sequence of Magnetospirillum magnetotacticum Strain MS-1.</title>
        <authorList>
            <person name="Marinov G.K."/>
            <person name="Smalley M.D."/>
            <person name="DeSalvo G."/>
        </authorList>
    </citation>
    <scope>NUCLEOTIDE SEQUENCE [LARGE SCALE GENOMIC DNA]</scope>
    <source>
        <strain evidence="4 5">MS-1</strain>
    </source>
</reference>
<keyword evidence="4" id="KW-0808">Transferase</keyword>
<evidence type="ECO:0000313" key="4">
    <source>
        <dbReference type="EMBL" id="KIL98337.1"/>
    </source>
</evidence>
<protein>
    <submittedName>
        <fullName evidence="4">tRNA (Adenine37-N(6))-methyltransferase TrmN6</fullName>
    </submittedName>
</protein>
<comment type="caution">
    <text evidence="4">The sequence shown here is derived from an EMBL/GenBank/DDBJ whole genome shotgun (WGS) entry which is preliminary data.</text>
</comment>
<dbReference type="RefSeq" id="WP_009868691.1">
    <property type="nucleotide sequence ID" value="NZ_JXSL01000028.1"/>
</dbReference>
<keyword evidence="5" id="KW-1185">Reference proteome</keyword>
<dbReference type="Gene3D" id="3.40.50.150">
    <property type="entry name" value="Vaccinia Virus protein VP39"/>
    <property type="match status" value="1"/>
</dbReference>